<dbReference type="SUPFAM" id="SSF49899">
    <property type="entry name" value="Concanavalin A-like lectins/glucanases"/>
    <property type="match status" value="1"/>
</dbReference>
<keyword evidence="1" id="KW-0732">Signal</keyword>
<keyword evidence="5" id="KW-1185">Reference proteome</keyword>
<dbReference type="InterPro" id="IPR008928">
    <property type="entry name" value="6-hairpin_glycosidase_sf"/>
</dbReference>
<feature type="chain" id="PRO_5018258521" description="LamG-like jellyroll fold domain-containing protein" evidence="1">
    <location>
        <begin position="30"/>
        <end position="814"/>
    </location>
</feature>
<dbReference type="AlphaFoldDB" id="A0A3N2GQM9"/>
<proteinExistence type="predicted"/>
<evidence type="ECO:0000259" key="3">
    <source>
        <dbReference type="Pfam" id="PF20736"/>
    </source>
</evidence>
<evidence type="ECO:0000259" key="2">
    <source>
        <dbReference type="Pfam" id="PF07944"/>
    </source>
</evidence>
<dbReference type="InterPro" id="IPR049046">
    <property type="entry name" value="Beta-AFase-like_GH127_middle"/>
</dbReference>
<dbReference type="Pfam" id="PF13385">
    <property type="entry name" value="Laminin_G_3"/>
    <property type="match status" value="1"/>
</dbReference>
<accession>A0A3N2GQM9</accession>
<organism evidence="4 5">
    <name type="scientific">Amycolatopsis thermoflava</name>
    <dbReference type="NCBI Taxonomy" id="84480"/>
    <lineage>
        <taxon>Bacteria</taxon>
        <taxon>Bacillati</taxon>
        <taxon>Actinomycetota</taxon>
        <taxon>Actinomycetes</taxon>
        <taxon>Pseudonocardiales</taxon>
        <taxon>Pseudonocardiaceae</taxon>
        <taxon>Amycolatopsis</taxon>
        <taxon>Amycolatopsis methanolica group</taxon>
    </lineage>
</organism>
<sequence>MTAFTRRGVFGLAAAAGLVAALPPAAATADTARPRPLDLGRVRLLDSRYRQNMERTVAYLRFVDADRLLHMFRVTAGLPSTAEPCGGWEAPGIQLRGHTTGHLLSGLALAAANTGDTELAGKGARIVAALAECQAAAPAAGFTAGYLSAFPEQAFADLEAGKVVWAPYYTIHKIMAGLLDQYRLLGNRQALDVLLGMARWARTRMANLSREAQQKVLHTEFGGMNETLASLALVTGDRQHLETAKLFDHDEIFVPLSQRRDTLAGRHANTDIAKIVGAAVEWDATGEEYYRTIATYFWDQVVHHHTYVIGGNANAEFFGPPDQIVSQLGENTCENCNSYNMLKLSRLLFLRDPSRTDYLDYSEWTLLNQMLGEQDPDSVHGFVTYYTGLVPGAQRKGKDGVVSDPGTYSSDYGNFTCDHGTGLETHVKYVENVYYAADDGLWVNQFIPSEVDYGGARIRLETEYPYDETVRLHVSGSGAFALRVRIPSWAAHAKLFVNGEAVRAEPGRFAVVRRRWRDGDVVELRLPMTVEWRLAPDNPAVHALTYGPLVLAARHGDTVPAVIPTVDPRSLRREPGRVEFSVQAGDQRLRLSPFLDVHHEHYSVYFALPPSRPAPRTVAVFPLRDARESSGRWPDAELAGGAVFGDRGVELNGAGAHVRLPSGLLANLTGATIAMWVRADTIVNSTRVFDLGFNAQSYAFLTPRTGLGRARFAMKLAGMEGEDFADAAVPLTAGVWTHVAVTLGERIRLYFDGELTGENPAPRMSPLLLGATQLNYLGRSQNVKHPYLDGAVADFRLYGRELTAAEVREVATGS</sequence>
<dbReference type="InterPro" id="IPR006311">
    <property type="entry name" value="TAT_signal"/>
</dbReference>
<dbReference type="SUPFAM" id="SSF48208">
    <property type="entry name" value="Six-hairpin glycosidases"/>
    <property type="match status" value="1"/>
</dbReference>
<dbReference type="PANTHER" id="PTHR31151">
    <property type="entry name" value="PROLINE-TRNA LIGASE (DUF1680)"/>
    <property type="match status" value="1"/>
</dbReference>
<evidence type="ECO:0000313" key="5">
    <source>
        <dbReference type="Proteomes" id="UP000274843"/>
    </source>
</evidence>
<dbReference type="InterPro" id="IPR012878">
    <property type="entry name" value="Beta-AFase-like_GH127_cat"/>
</dbReference>
<evidence type="ECO:0008006" key="6">
    <source>
        <dbReference type="Google" id="ProtNLM"/>
    </source>
</evidence>
<dbReference type="GeneID" id="301842679"/>
<feature type="domain" description="Non-reducing end beta-L-arabinofuranosidase-like GH127 catalytic" evidence="2">
    <location>
        <begin position="42"/>
        <end position="429"/>
    </location>
</feature>
<comment type="caution">
    <text evidence="4">The sequence shown here is derived from an EMBL/GenBank/DDBJ whole genome shotgun (WGS) entry which is preliminary data.</text>
</comment>
<reference evidence="4 5" key="1">
    <citation type="submission" date="2018-11" db="EMBL/GenBank/DDBJ databases">
        <title>Sequencing the genomes of 1000 actinobacteria strains.</title>
        <authorList>
            <person name="Klenk H.-P."/>
        </authorList>
    </citation>
    <scope>NUCLEOTIDE SEQUENCE [LARGE SCALE GENOMIC DNA]</scope>
    <source>
        <strain evidence="4 5">DSM 44348</strain>
    </source>
</reference>
<name>A0A3N2GQM9_9PSEU</name>
<evidence type="ECO:0000256" key="1">
    <source>
        <dbReference type="SAM" id="SignalP"/>
    </source>
</evidence>
<gene>
    <name evidence="4" type="ORF">EDD35_1228</name>
</gene>
<dbReference type="InterPro" id="IPR013320">
    <property type="entry name" value="ConA-like_dom_sf"/>
</dbReference>
<dbReference type="Proteomes" id="UP000274843">
    <property type="component" value="Unassembled WGS sequence"/>
</dbReference>
<dbReference type="PROSITE" id="PS51318">
    <property type="entry name" value="TAT"/>
    <property type="match status" value="1"/>
</dbReference>
<dbReference type="EMBL" id="RKHY01000001">
    <property type="protein sequence ID" value="ROS38938.1"/>
    <property type="molecule type" value="Genomic_DNA"/>
</dbReference>
<dbReference type="Gene3D" id="2.60.120.200">
    <property type="match status" value="1"/>
</dbReference>
<feature type="signal peptide" evidence="1">
    <location>
        <begin position="1"/>
        <end position="29"/>
    </location>
</feature>
<feature type="domain" description="Non-reducing end beta-L-arabinofuranosidase-like GH127 middle" evidence="3">
    <location>
        <begin position="441"/>
        <end position="528"/>
    </location>
</feature>
<dbReference type="PANTHER" id="PTHR31151:SF0">
    <property type="entry name" value="PROLINE-TRNA LIGASE (DUF1680)"/>
    <property type="match status" value="1"/>
</dbReference>
<evidence type="ECO:0000313" key="4">
    <source>
        <dbReference type="EMBL" id="ROS38938.1"/>
    </source>
</evidence>
<protein>
    <recommendedName>
        <fullName evidence="6">LamG-like jellyroll fold domain-containing protein</fullName>
    </recommendedName>
</protein>
<dbReference type="Pfam" id="PF07944">
    <property type="entry name" value="Beta-AFase-like_GH127_cat"/>
    <property type="match status" value="1"/>
</dbReference>
<dbReference type="GO" id="GO:0005975">
    <property type="term" value="P:carbohydrate metabolic process"/>
    <property type="evidence" value="ECO:0007669"/>
    <property type="project" value="InterPro"/>
</dbReference>
<dbReference type="RefSeq" id="WP_123683156.1">
    <property type="nucleotide sequence ID" value="NZ_RKHY01000001.1"/>
</dbReference>
<dbReference type="Pfam" id="PF20736">
    <property type="entry name" value="Glyco_hydro127M"/>
    <property type="match status" value="1"/>
</dbReference>